<sequence length="194" mass="20949">MATVQAHTKLTCLALAREEFVQLLGPLQKLMEREKSPQARGRQTGGLGVIAQRLSKLATFKRHGASHGRQPAEVLIKRRKRGRNGETAWEVVRARGHLDEVQELRRGGSKLEELANYRPPSGGGGRPDDGGGVDHNAAPSLTLTEGAVLGGGAFSRVSVVTEDSTGRSYAMKRMRKSAVVQCPEHVFCEQAGMA</sequence>
<evidence type="ECO:0000256" key="2">
    <source>
        <dbReference type="SAM" id="MobiDB-lite"/>
    </source>
</evidence>
<dbReference type="PROSITE" id="PS50042">
    <property type="entry name" value="CNMP_BINDING_3"/>
    <property type="match status" value="1"/>
</dbReference>
<feature type="region of interest" description="Disordered" evidence="2">
    <location>
        <begin position="110"/>
        <end position="137"/>
    </location>
</feature>
<reference evidence="4 5" key="1">
    <citation type="journal article" date="2013" name="BMC Genomics">
        <title>Reconstruction of the lipid metabolism for the microalga Monoraphidium neglectum from its genome sequence reveals characteristics suitable for biofuel production.</title>
        <authorList>
            <person name="Bogen C."/>
            <person name="Al-Dilaimi A."/>
            <person name="Albersmeier A."/>
            <person name="Wichmann J."/>
            <person name="Grundmann M."/>
            <person name="Rupp O."/>
            <person name="Lauersen K.J."/>
            <person name="Blifernez-Klassen O."/>
            <person name="Kalinowski J."/>
            <person name="Goesmann A."/>
            <person name="Mussgnug J.H."/>
            <person name="Kruse O."/>
        </authorList>
    </citation>
    <scope>NUCLEOTIDE SEQUENCE [LARGE SCALE GENOMIC DNA]</scope>
    <source>
        <strain evidence="4 5">SAG 48.87</strain>
    </source>
</reference>
<protein>
    <submittedName>
        <fullName evidence="4">Cyclic nucleotide dependent protein kinase</fullName>
        <ecNumber evidence="4">2.7.11.12</ecNumber>
    </submittedName>
</protein>
<evidence type="ECO:0000313" key="4">
    <source>
        <dbReference type="EMBL" id="KIY91427.1"/>
    </source>
</evidence>
<dbReference type="GO" id="GO:0005524">
    <property type="term" value="F:ATP binding"/>
    <property type="evidence" value="ECO:0007669"/>
    <property type="project" value="UniProtKB-UniRule"/>
</dbReference>
<dbReference type="GeneID" id="25734306"/>
<dbReference type="SUPFAM" id="SSF56112">
    <property type="entry name" value="Protein kinase-like (PK-like)"/>
    <property type="match status" value="1"/>
</dbReference>
<feature type="binding site" evidence="1">
    <location>
        <position position="172"/>
    </location>
    <ligand>
        <name>ATP</name>
        <dbReference type="ChEBI" id="CHEBI:30616"/>
    </ligand>
</feature>
<evidence type="ECO:0000259" key="3">
    <source>
        <dbReference type="PROSITE" id="PS50042"/>
    </source>
</evidence>
<evidence type="ECO:0000256" key="1">
    <source>
        <dbReference type="PROSITE-ProRule" id="PRU10141"/>
    </source>
</evidence>
<dbReference type="GO" id="GO:0004692">
    <property type="term" value="F:cGMP-dependent protein kinase activity"/>
    <property type="evidence" value="ECO:0007669"/>
    <property type="project" value="UniProtKB-EC"/>
</dbReference>
<keyword evidence="1" id="KW-0547">Nucleotide-binding</keyword>
<dbReference type="InterPro" id="IPR011009">
    <property type="entry name" value="Kinase-like_dom_sf"/>
</dbReference>
<keyword evidence="5" id="KW-1185">Reference proteome</keyword>
<dbReference type="InterPro" id="IPR000595">
    <property type="entry name" value="cNMP-bd_dom"/>
</dbReference>
<dbReference type="KEGG" id="mng:MNEG_16537"/>
<evidence type="ECO:0000313" key="5">
    <source>
        <dbReference type="Proteomes" id="UP000054498"/>
    </source>
</evidence>
<accession>A0A0D2ITU3</accession>
<gene>
    <name evidence="4" type="ORF">MNEG_16537</name>
</gene>
<dbReference type="InterPro" id="IPR017441">
    <property type="entry name" value="Protein_kinase_ATP_BS"/>
</dbReference>
<organism evidence="4 5">
    <name type="scientific">Monoraphidium neglectum</name>
    <dbReference type="NCBI Taxonomy" id="145388"/>
    <lineage>
        <taxon>Eukaryota</taxon>
        <taxon>Viridiplantae</taxon>
        <taxon>Chlorophyta</taxon>
        <taxon>core chlorophytes</taxon>
        <taxon>Chlorophyceae</taxon>
        <taxon>CS clade</taxon>
        <taxon>Sphaeropleales</taxon>
        <taxon>Selenastraceae</taxon>
        <taxon>Monoraphidium</taxon>
    </lineage>
</organism>
<dbReference type="RefSeq" id="XP_013890447.1">
    <property type="nucleotide sequence ID" value="XM_014034993.1"/>
</dbReference>
<feature type="domain" description="Cyclic nucleotide-binding" evidence="3">
    <location>
        <begin position="1"/>
        <end position="41"/>
    </location>
</feature>
<name>A0A0D2ITU3_9CHLO</name>
<dbReference type="STRING" id="145388.A0A0D2ITU3"/>
<dbReference type="AlphaFoldDB" id="A0A0D2ITU3"/>
<dbReference type="EMBL" id="KK106688">
    <property type="protein sequence ID" value="KIY91427.1"/>
    <property type="molecule type" value="Genomic_DNA"/>
</dbReference>
<dbReference type="Proteomes" id="UP000054498">
    <property type="component" value="Unassembled WGS sequence"/>
</dbReference>
<keyword evidence="4" id="KW-0418">Kinase</keyword>
<dbReference type="PROSITE" id="PS00107">
    <property type="entry name" value="PROTEIN_KINASE_ATP"/>
    <property type="match status" value="1"/>
</dbReference>
<proteinExistence type="predicted"/>
<dbReference type="Gene3D" id="3.30.200.20">
    <property type="entry name" value="Phosphorylase Kinase, domain 1"/>
    <property type="match status" value="1"/>
</dbReference>
<keyword evidence="4" id="KW-0808">Transferase</keyword>
<keyword evidence="1" id="KW-0067">ATP-binding</keyword>
<dbReference type="EC" id="2.7.11.12" evidence="4"/>